<evidence type="ECO:0000256" key="4">
    <source>
        <dbReference type="ARBA" id="ARBA00023242"/>
    </source>
</evidence>
<protein>
    <recommendedName>
        <fullName evidence="6">BHLH domain-containing protein</fullName>
    </recommendedName>
</protein>
<evidence type="ECO:0000256" key="5">
    <source>
        <dbReference type="SAM" id="Coils"/>
    </source>
</evidence>
<keyword evidence="2" id="KW-0805">Transcription regulation</keyword>
<dbReference type="InterPro" id="IPR011598">
    <property type="entry name" value="bHLH_dom"/>
</dbReference>
<dbReference type="InterPro" id="IPR036638">
    <property type="entry name" value="HLH_DNA-bd_sf"/>
</dbReference>
<evidence type="ECO:0000256" key="3">
    <source>
        <dbReference type="ARBA" id="ARBA00023163"/>
    </source>
</evidence>
<feature type="domain" description="BHLH" evidence="6">
    <location>
        <begin position="115"/>
        <end position="165"/>
    </location>
</feature>
<dbReference type="PROSITE" id="PS50888">
    <property type="entry name" value="BHLH"/>
    <property type="match status" value="1"/>
</dbReference>
<evidence type="ECO:0000256" key="2">
    <source>
        <dbReference type="ARBA" id="ARBA00023015"/>
    </source>
</evidence>
<gene>
    <name evidence="7" type="ORF">M8C21_010469</name>
</gene>
<proteinExistence type="predicted"/>
<dbReference type="GO" id="GO:0009960">
    <property type="term" value="P:endosperm development"/>
    <property type="evidence" value="ECO:0007669"/>
    <property type="project" value="InterPro"/>
</dbReference>
<feature type="coiled-coil region" evidence="5">
    <location>
        <begin position="155"/>
        <end position="182"/>
    </location>
</feature>
<dbReference type="EMBL" id="JAMZMK010009645">
    <property type="protein sequence ID" value="KAI7734778.1"/>
    <property type="molecule type" value="Genomic_DNA"/>
</dbReference>
<dbReference type="PANTHER" id="PTHR46772">
    <property type="entry name" value="BHLH DOMAIN-CONTAINING PROTEIN"/>
    <property type="match status" value="1"/>
</dbReference>
<keyword evidence="3" id="KW-0804">Transcription</keyword>
<dbReference type="SMART" id="SM00353">
    <property type="entry name" value="HLH"/>
    <property type="match status" value="1"/>
</dbReference>
<dbReference type="GO" id="GO:0005634">
    <property type="term" value="C:nucleus"/>
    <property type="evidence" value="ECO:0007669"/>
    <property type="project" value="UniProtKB-SubCell"/>
</dbReference>
<dbReference type="GO" id="GO:0003700">
    <property type="term" value="F:DNA-binding transcription factor activity"/>
    <property type="evidence" value="ECO:0007669"/>
    <property type="project" value="InterPro"/>
</dbReference>
<comment type="caution">
    <text evidence="7">The sequence shown here is derived from an EMBL/GenBank/DDBJ whole genome shotgun (WGS) entry which is preliminary data.</text>
</comment>
<accession>A0AAD5C3N6</accession>
<dbReference type="GO" id="GO:0046983">
    <property type="term" value="F:protein dimerization activity"/>
    <property type="evidence" value="ECO:0007669"/>
    <property type="project" value="InterPro"/>
</dbReference>
<name>A0AAD5C3N6_AMBAR</name>
<keyword evidence="4" id="KW-0539">Nucleus</keyword>
<evidence type="ECO:0000259" key="6">
    <source>
        <dbReference type="PROSITE" id="PS50888"/>
    </source>
</evidence>
<sequence length="314" mass="35380">MADEVSYDDAWWATHSWFTPNENVGDQQMLEHANEQKITVDANMCNENQIMKQANDNNQVVLSHGDKKETEDGDVTEKRNGKEIIDGDNIVPKRSRKGVVGFVWKRNGIGISVRRRCSSNLSAERRRRNTETKLYGELLALLPHLTVKDPKTKILEEAKNCIESLEETLRNLEKQKLERLNGASQTLVSNTESPNLLINKGASGNLDAISEPSSISFKTYVSSHVTLNVCGEAAVISICSERIPDLFTTVCYILEEHNMEVVYTEISSDHAKTMYMIRVGIRGNVPPELVEGFPYEEMYSKAVAQIEQLVTFQN</sequence>
<organism evidence="7 8">
    <name type="scientific">Ambrosia artemisiifolia</name>
    <name type="common">Common ragweed</name>
    <dbReference type="NCBI Taxonomy" id="4212"/>
    <lineage>
        <taxon>Eukaryota</taxon>
        <taxon>Viridiplantae</taxon>
        <taxon>Streptophyta</taxon>
        <taxon>Embryophyta</taxon>
        <taxon>Tracheophyta</taxon>
        <taxon>Spermatophyta</taxon>
        <taxon>Magnoliopsida</taxon>
        <taxon>eudicotyledons</taxon>
        <taxon>Gunneridae</taxon>
        <taxon>Pentapetalae</taxon>
        <taxon>asterids</taxon>
        <taxon>campanulids</taxon>
        <taxon>Asterales</taxon>
        <taxon>Asteraceae</taxon>
        <taxon>Asteroideae</taxon>
        <taxon>Heliantheae alliance</taxon>
        <taxon>Heliantheae</taxon>
        <taxon>Ambrosia</taxon>
    </lineage>
</organism>
<keyword evidence="8" id="KW-1185">Reference proteome</keyword>
<dbReference type="Gene3D" id="4.10.280.10">
    <property type="entry name" value="Helix-loop-helix DNA-binding domain"/>
    <property type="match status" value="1"/>
</dbReference>
<dbReference type="SUPFAM" id="SSF47459">
    <property type="entry name" value="HLH, helix-loop-helix DNA-binding domain"/>
    <property type="match status" value="1"/>
</dbReference>
<comment type="subcellular location">
    <subcellularLocation>
        <location evidence="1">Nucleus</location>
    </subcellularLocation>
</comment>
<dbReference type="AlphaFoldDB" id="A0AAD5C3N6"/>
<evidence type="ECO:0000256" key="1">
    <source>
        <dbReference type="ARBA" id="ARBA00004123"/>
    </source>
</evidence>
<keyword evidence="5" id="KW-0175">Coiled coil</keyword>
<evidence type="ECO:0000313" key="8">
    <source>
        <dbReference type="Proteomes" id="UP001206925"/>
    </source>
</evidence>
<reference evidence="7" key="1">
    <citation type="submission" date="2022-06" db="EMBL/GenBank/DDBJ databases">
        <title>Uncovering the hologenomic basis of an extraordinary plant invasion.</title>
        <authorList>
            <person name="Bieker V.C."/>
            <person name="Martin M.D."/>
            <person name="Gilbert T."/>
            <person name="Hodgins K."/>
            <person name="Battlay P."/>
            <person name="Petersen B."/>
            <person name="Wilson J."/>
        </authorList>
    </citation>
    <scope>NUCLEOTIDE SEQUENCE</scope>
    <source>
        <strain evidence="7">AA19_3_7</strain>
        <tissue evidence="7">Leaf</tissue>
    </source>
</reference>
<dbReference type="PANTHER" id="PTHR46772:SF8">
    <property type="entry name" value="TRANSCRIPTION FACTOR BHLH95"/>
    <property type="match status" value="1"/>
</dbReference>
<dbReference type="InterPro" id="IPR044278">
    <property type="entry name" value="BHLH95-like"/>
</dbReference>
<evidence type="ECO:0000313" key="7">
    <source>
        <dbReference type="EMBL" id="KAI7734778.1"/>
    </source>
</evidence>
<dbReference type="Proteomes" id="UP001206925">
    <property type="component" value="Unassembled WGS sequence"/>
</dbReference>